<evidence type="ECO:0000313" key="1">
    <source>
        <dbReference type="EMBL" id="KAJ5547275.1"/>
    </source>
</evidence>
<organism evidence="1 2">
    <name type="scientific">Penicillium frequentans</name>
    <dbReference type="NCBI Taxonomy" id="3151616"/>
    <lineage>
        <taxon>Eukaryota</taxon>
        <taxon>Fungi</taxon>
        <taxon>Dikarya</taxon>
        <taxon>Ascomycota</taxon>
        <taxon>Pezizomycotina</taxon>
        <taxon>Eurotiomycetes</taxon>
        <taxon>Eurotiomycetidae</taxon>
        <taxon>Eurotiales</taxon>
        <taxon>Aspergillaceae</taxon>
        <taxon>Penicillium</taxon>
    </lineage>
</organism>
<evidence type="ECO:0000313" key="2">
    <source>
        <dbReference type="Proteomes" id="UP001220324"/>
    </source>
</evidence>
<dbReference type="Proteomes" id="UP001220324">
    <property type="component" value="Unassembled WGS sequence"/>
</dbReference>
<dbReference type="EMBL" id="JAQIZZ010000003">
    <property type="protein sequence ID" value="KAJ5547275.1"/>
    <property type="molecule type" value="Genomic_DNA"/>
</dbReference>
<proteinExistence type="predicted"/>
<name>A0AAD6GGX3_9EURO</name>
<gene>
    <name evidence="1" type="ORF">N7494_004860</name>
</gene>
<sequence length="257" mass="28401">MSSTSLQLHGCFSPSLPGHPAWNLLRPILNATNCMGEGRNSVTATGLRSSLSVEFDFYFVAFDSSSSQSTQLNVLLLSPACLKSTRQATISKIQKLLQSSDSSPILPAIVFLFEDDYSLRQSDGTWWLNELMGLEALSVPPPPKSMTNAACPILPISDTSKFLDFIRSLMERKFTLRNPPPLCAEKPLQILTRMTKSGTQANEANPGNILNFLYSSLRDVSQAKNSDQFTDLLQTYLGVKYDGHNIANFLREDSKVD</sequence>
<keyword evidence="2" id="KW-1185">Reference proteome</keyword>
<dbReference type="AlphaFoldDB" id="A0AAD6GGX3"/>
<comment type="caution">
    <text evidence="1">The sequence shown here is derived from an EMBL/GenBank/DDBJ whole genome shotgun (WGS) entry which is preliminary data.</text>
</comment>
<reference evidence="1 2" key="1">
    <citation type="journal article" date="2023" name="IMA Fungus">
        <title>Comparative genomic study of the Penicillium genus elucidates a diverse pangenome and 15 lateral gene transfer events.</title>
        <authorList>
            <person name="Petersen C."/>
            <person name="Sorensen T."/>
            <person name="Nielsen M.R."/>
            <person name="Sondergaard T.E."/>
            <person name="Sorensen J.L."/>
            <person name="Fitzpatrick D.A."/>
            <person name="Frisvad J.C."/>
            <person name="Nielsen K.L."/>
        </authorList>
    </citation>
    <scope>NUCLEOTIDE SEQUENCE [LARGE SCALE GENOMIC DNA]</scope>
    <source>
        <strain evidence="1 2">IBT 35679</strain>
    </source>
</reference>
<accession>A0AAD6GGX3</accession>
<protein>
    <submittedName>
        <fullName evidence="1">Uncharacterized protein</fullName>
    </submittedName>
</protein>